<reference evidence="1 2" key="1">
    <citation type="journal article" date="2022" name="New Phytol.">
        <title>Ecological generalism drives hyperdiversity of secondary metabolite gene clusters in xylarialean endophytes.</title>
        <authorList>
            <person name="Franco M.E.E."/>
            <person name="Wisecaver J.H."/>
            <person name="Arnold A.E."/>
            <person name="Ju Y.M."/>
            <person name="Slot J.C."/>
            <person name="Ahrendt S."/>
            <person name="Moore L.P."/>
            <person name="Eastman K.E."/>
            <person name="Scott K."/>
            <person name="Konkel Z."/>
            <person name="Mondo S.J."/>
            <person name="Kuo A."/>
            <person name="Hayes R.D."/>
            <person name="Haridas S."/>
            <person name="Andreopoulos B."/>
            <person name="Riley R."/>
            <person name="LaButti K."/>
            <person name="Pangilinan J."/>
            <person name="Lipzen A."/>
            <person name="Amirebrahimi M."/>
            <person name="Yan J."/>
            <person name="Adam C."/>
            <person name="Keymanesh K."/>
            <person name="Ng V."/>
            <person name="Louie K."/>
            <person name="Northen T."/>
            <person name="Drula E."/>
            <person name="Henrissat B."/>
            <person name="Hsieh H.M."/>
            <person name="Youens-Clark K."/>
            <person name="Lutzoni F."/>
            <person name="Miadlikowska J."/>
            <person name="Eastwood D.C."/>
            <person name="Hamelin R.C."/>
            <person name="Grigoriev I.V."/>
            <person name="U'Ren J.M."/>
        </authorList>
    </citation>
    <scope>NUCLEOTIDE SEQUENCE [LARGE SCALE GENOMIC DNA]</scope>
    <source>
        <strain evidence="1 2">CBS 119005</strain>
    </source>
</reference>
<organism evidence="1 2">
    <name type="scientific">Hypoxylon rubiginosum</name>
    <dbReference type="NCBI Taxonomy" id="110542"/>
    <lineage>
        <taxon>Eukaryota</taxon>
        <taxon>Fungi</taxon>
        <taxon>Dikarya</taxon>
        <taxon>Ascomycota</taxon>
        <taxon>Pezizomycotina</taxon>
        <taxon>Sordariomycetes</taxon>
        <taxon>Xylariomycetidae</taxon>
        <taxon>Xylariales</taxon>
        <taxon>Hypoxylaceae</taxon>
        <taxon>Hypoxylon</taxon>
    </lineage>
</organism>
<dbReference type="EMBL" id="MU393528">
    <property type="protein sequence ID" value="KAI4862340.1"/>
    <property type="molecule type" value="Genomic_DNA"/>
</dbReference>
<comment type="caution">
    <text evidence="1">The sequence shown here is derived from an EMBL/GenBank/DDBJ whole genome shotgun (WGS) entry which is preliminary data.</text>
</comment>
<accession>A0ACB9YUF6</accession>
<name>A0ACB9YUF6_9PEZI</name>
<evidence type="ECO:0000313" key="2">
    <source>
        <dbReference type="Proteomes" id="UP001497700"/>
    </source>
</evidence>
<gene>
    <name evidence="1" type="ORF">F4820DRAFT_430871</name>
</gene>
<protein>
    <submittedName>
        <fullName evidence="1">Uncharacterized protein</fullName>
    </submittedName>
</protein>
<proteinExistence type="predicted"/>
<sequence>MVAFQNLLLLGLPVAIAGAALEQRAPKSPFGLYAYGDGIGGAPVFTSGRKAYIGNSSLLEDIEAAPVEFMTTSDEELVGSPNTTANSGSPTWSNVTLLVPDTSSDSHQVGFTNSTPGSGMSANGFVFYGEFLLHKSSDGNLKSLWYAVPLEQDGIWSLEWNSTGDDTSGQILLTLKATAPSHGKDKAQ</sequence>
<keyword evidence="2" id="KW-1185">Reference proteome</keyword>
<evidence type="ECO:0000313" key="1">
    <source>
        <dbReference type="EMBL" id="KAI4862340.1"/>
    </source>
</evidence>
<dbReference type="Proteomes" id="UP001497700">
    <property type="component" value="Unassembled WGS sequence"/>
</dbReference>